<comment type="caution">
    <text evidence="1">The sequence shown here is derived from an EMBL/GenBank/DDBJ whole genome shotgun (WGS) entry which is preliminary data.</text>
</comment>
<dbReference type="RefSeq" id="WP_125215269.1">
    <property type="nucleotide sequence ID" value="NZ_PDES01000024.1"/>
</dbReference>
<reference evidence="1 2" key="1">
    <citation type="submission" date="2017-10" db="EMBL/GenBank/DDBJ databases">
        <title>Draft genome of actinobacteria isolated from guarana (Paullinia cupana (Mart.) Ducke.</title>
        <authorList>
            <person name="Siqueira K.A."/>
            <person name="Liotti R.G."/>
            <person name="Mendes T.A."/>
            <person name="Soares M.A."/>
        </authorList>
    </citation>
    <scope>NUCLEOTIDE SEQUENCE [LARGE SCALE GENOMIC DNA]</scope>
    <source>
        <strain evidence="1 2">199</strain>
    </source>
</reference>
<evidence type="ECO:0008006" key="3">
    <source>
        <dbReference type="Google" id="ProtNLM"/>
    </source>
</evidence>
<keyword evidence="2" id="KW-1185">Reference proteome</keyword>
<dbReference type="EMBL" id="PDES01000024">
    <property type="protein sequence ID" value="RRQ77936.1"/>
    <property type="molecule type" value="Genomic_DNA"/>
</dbReference>
<proteinExistence type="predicted"/>
<gene>
    <name evidence="1" type="ORF">CQW44_37180</name>
</gene>
<accession>A0A3R8WM64</accession>
<organism evidence="1 2">
    <name type="scientific">Streptomyces griseofuscus</name>
    <dbReference type="NCBI Taxonomy" id="146922"/>
    <lineage>
        <taxon>Bacteria</taxon>
        <taxon>Bacillati</taxon>
        <taxon>Actinomycetota</taxon>
        <taxon>Actinomycetes</taxon>
        <taxon>Kitasatosporales</taxon>
        <taxon>Streptomycetaceae</taxon>
        <taxon>Streptomyces</taxon>
    </lineage>
</organism>
<dbReference type="Proteomes" id="UP000276379">
    <property type="component" value="Unassembled WGS sequence"/>
</dbReference>
<evidence type="ECO:0000313" key="2">
    <source>
        <dbReference type="Proteomes" id="UP000276379"/>
    </source>
</evidence>
<evidence type="ECO:0000313" key="1">
    <source>
        <dbReference type="EMBL" id="RRQ77936.1"/>
    </source>
</evidence>
<dbReference type="SUPFAM" id="SSF52777">
    <property type="entry name" value="CoA-dependent acyltransferases"/>
    <property type="match status" value="1"/>
</dbReference>
<sequence>MTATVRLNPTDEMLHRTADTLGSTRVVQVLWTFADPVPGAALRAAWESLDQGRLSRRAQPARVPGARRSWVRAGNAEALCTTSTPLTDATLTDWIDTQVKAPLGPGDAALWRLAAAPYGAGTLVSLTVPHFRCDGLGIFDAIGSGGHEVHRPSAAPRVLDDLADLARQTLRGSLAAARWLPATLASPARRARIRSALQPPPPTRPASSAEPRFFTSAIFETDAALWQRQADRFGGTANSLFIEIAANLVRSAAADGPSESFDVGIPVSLRRSVHDARANALVVVPLTVPGGPAGHRSLRRTRGATKDLLRSTGEHSATLVPEPLWHLLPARHAHRLKNPGAQQTTVVASNFGRTPDAIARFAGRQAAGIAVRTMNVPGVLPDRARLRASLCLLRTGDRLTVTVTGIPDHFGDASSLRRLVHEELASWGLTVQRWWGAPTPHHVKEP</sequence>
<name>A0A3R8WM64_9ACTN</name>
<dbReference type="AlphaFoldDB" id="A0A3R8WM64"/>
<protein>
    <recommendedName>
        <fullName evidence="3">Diacylglycerol O-acyltransferase</fullName>
    </recommendedName>
</protein>